<organism evidence="2 3">
    <name type="scientific">Tropicimonas isoalkanivorans</name>
    <dbReference type="NCBI Taxonomy" id="441112"/>
    <lineage>
        <taxon>Bacteria</taxon>
        <taxon>Pseudomonadati</taxon>
        <taxon>Pseudomonadota</taxon>
        <taxon>Alphaproteobacteria</taxon>
        <taxon>Rhodobacterales</taxon>
        <taxon>Roseobacteraceae</taxon>
        <taxon>Tropicimonas</taxon>
    </lineage>
</organism>
<sequence length="334" mass="34348">MAINTVGDLAMSYIFRSRNAQTKADLARLSQEVATGQVASVSDAVKGDFGTLSAIENNLGQLEAYRGSINEAAGFTGAVQGTLESIRQTAEGISHDLLASSSMGQSALSSSLAGSATDAFETAVSRLNTSFGGRSLFAGIATKSAAVAPAETILAALETAVSSETTAAGVKSVVDEWFAAGGGFDSVAYLGSTTPLAPMAAGQGKQVSIAVTAADAPLRDTLRGLALAALINRAPLQSSSSQQAKMAVMASETLMQANTEMLDEQAKVGIAQESFETALASNASETAAMKLAMSNILSADPYDRATQLKQAETQLEMLYTLTARTAAMKLSDYL</sequence>
<dbReference type="Gene3D" id="1.20.1330.10">
    <property type="entry name" value="f41 fragment of flagellin, N-terminal domain"/>
    <property type="match status" value="1"/>
</dbReference>
<dbReference type="RefSeq" id="WP_093361137.1">
    <property type="nucleotide sequence ID" value="NZ_FOLG01000007.1"/>
</dbReference>
<dbReference type="AlphaFoldDB" id="A0A1I1L4R2"/>
<gene>
    <name evidence="2" type="ORF">SAMN04488094_107144</name>
</gene>
<protein>
    <submittedName>
        <fullName evidence="2">Flagellar hook-associated protein 3 FlgL</fullName>
    </submittedName>
</protein>
<dbReference type="EMBL" id="FOLG01000007">
    <property type="protein sequence ID" value="SFC65988.1"/>
    <property type="molecule type" value="Genomic_DNA"/>
</dbReference>
<feature type="domain" description="Flagellin C-terminal" evidence="1">
    <location>
        <begin position="256"/>
        <end position="333"/>
    </location>
</feature>
<reference evidence="2 3" key="1">
    <citation type="submission" date="2016-10" db="EMBL/GenBank/DDBJ databases">
        <authorList>
            <person name="de Groot N.N."/>
        </authorList>
    </citation>
    <scope>NUCLEOTIDE SEQUENCE [LARGE SCALE GENOMIC DNA]</scope>
    <source>
        <strain evidence="2 3">DSM 19548</strain>
    </source>
</reference>
<proteinExistence type="predicted"/>
<evidence type="ECO:0000313" key="2">
    <source>
        <dbReference type="EMBL" id="SFC65988.1"/>
    </source>
</evidence>
<keyword evidence="2" id="KW-0966">Cell projection</keyword>
<dbReference type="Pfam" id="PF00700">
    <property type="entry name" value="Flagellin_C"/>
    <property type="match status" value="1"/>
</dbReference>
<keyword evidence="2" id="KW-0969">Cilium</keyword>
<dbReference type="OrthoDB" id="7312911at2"/>
<evidence type="ECO:0000313" key="3">
    <source>
        <dbReference type="Proteomes" id="UP000198728"/>
    </source>
</evidence>
<name>A0A1I1L4R2_9RHOB</name>
<accession>A0A1I1L4R2</accession>
<dbReference type="InterPro" id="IPR046358">
    <property type="entry name" value="Flagellin_C"/>
</dbReference>
<dbReference type="Proteomes" id="UP000198728">
    <property type="component" value="Unassembled WGS sequence"/>
</dbReference>
<evidence type="ECO:0000259" key="1">
    <source>
        <dbReference type="Pfam" id="PF00700"/>
    </source>
</evidence>
<keyword evidence="3" id="KW-1185">Reference proteome</keyword>
<dbReference type="SUPFAM" id="SSF64518">
    <property type="entry name" value="Phase 1 flagellin"/>
    <property type="match status" value="1"/>
</dbReference>
<keyword evidence="2" id="KW-0282">Flagellum</keyword>
<dbReference type="STRING" id="441112.SAMN04488094_107144"/>